<evidence type="ECO:0000259" key="10">
    <source>
        <dbReference type="PROSITE" id="PS50110"/>
    </source>
</evidence>
<dbReference type="InterPro" id="IPR020449">
    <property type="entry name" value="Tscrpt_reg_AraC-type_HTH"/>
</dbReference>
<dbReference type="InterPro" id="IPR018062">
    <property type="entry name" value="HTH_AraC-typ_CS"/>
</dbReference>
<dbReference type="EMBL" id="JACXIZ010000015">
    <property type="protein sequence ID" value="MBD2845419.1"/>
    <property type="molecule type" value="Genomic_DNA"/>
</dbReference>
<keyword evidence="6" id="KW-0238">DNA-binding</keyword>
<dbReference type="SUPFAM" id="SSF46689">
    <property type="entry name" value="Homeodomain-like"/>
    <property type="match status" value="2"/>
</dbReference>
<dbReference type="RefSeq" id="WP_190917010.1">
    <property type="nucleotide sequence ID" value="NZ_JACXIZ010000015.1"/>
</dbReference>
<gene>
    <name evidence="11" type="ORF">IDH44_09475</name>
</gene>
<feature type="modified residue" description="4-aspartylphosphate" evidence="8">
    <location>
        <position position="54"/>
    </location>
</feature>
<dbReference type="GO" id="GO:0000160">
    <property type="term" value="P:phosphorelay signal transduction system"/>
    <property type="evidence" value="ECO:0007669"/>
    <property type="project" value="UniProtKB-KW"/>
</dbReference>
<keyword evidence="12" id="KW-1185">Reference proteome</keyword>
<evidence type="ECO:0000256" key="3">
    <source>
        <dbReference type="ARBA" id="ARBA00022553"/>
    </source>
</evidence>
<dbReference type="AlphaFoldDB" id="A0A927BTU7"/>
<evidence type="ECO:0000313" key="11">
    <source>
        <dbReference type="EMBL" id="MBD2845419.1"/>
    </source>
</evidence>
<evidence type="ECO:0000256" key="1">
    <source>
        <dbReference type="ARBA" id="ARBA00004496"/>
    </source>
</evidence>
<dbReference type="SMART" id="SM00448">
    <property type="entry name" value="REC"/>
    <property type="match status" value="1"/>
</dbReference>
<dbReference type="PANTHER" id="PTHR42713:SF3">
    <property type="entry name" value="TRANSCRIPTIONAL REGULATORY PROTEIN HPTR"/>
    <property type="match status" value="1"/>
</dbReference>
<name>A0A927BTU7_9BACL</name>
<dbReference type="PANTHER" id="PTHR42713">
    <property type="entry name" value="HISTIDINE KINASE-RELATED"/>
    <property type="match status" value="1"/>
</dbReference>
<dbReference type="SUPFAM" id="SSF52172">
    <property type="entry name" value="CheY-like"/>
    <property type="match status" value="1"/>
</dbReference>
<dbReference type="InterPro" id="IPR011006">
    <property type="entry name" value="CheY-like_superfamily"/>
</dbReference>
<dbReference type="SMART" id="SM00342">
    <property type="entry name" value="HTH_ARAC"/>
    <property type="match status" value="1"/>
</dbReference>
<proteinExistence type="predicted"/>
<dbReference type="Proteomes" id="UP000621560">
    <property type="component" value="Unassembled WGS sequence"/>
</dbReference>
<keyword evidence="7" id="KW-0804">Transcription</keyword>
<dbReference type="InterPro" id="IPR051552">
    <property type="entry name" value="HptR"/>
</dbReference>
<protein>
    <submittedName>
        <fullName evidence="11">Response regulator</fullName>
    </submittedName>
</protein>
<evidence type="ECO:0000256" key="7">
    <source>
        <dbReference type="ARBA" id="ARBA00023163"/>
    </source>
</evidence>
<feature type="domain" description="HTH araC/xylS-type" evidence="9">
    <location>
        <begin position="438"/>
        <end position="536"/>
    </location>
</feature>
<comment type="caution">
    <text evidence="11">The sequence shown here is derived from an EMBL/GenBank/DDBJ whole genome shotgun (WGS) entry which is preliminary data.</text>
</comment>
<keyword evidence="3 8" id="KW-0597">Phosphoprotein</keyword>
<dbReference type="GO" id="GO:0003700">
    <property type="term" value="F:DNA-binding transcription factor activity"/>
    <property type="evidence" value="ECO:0007669"/>
    <property type="project" value="InterPro"/>
</dbReference>
<comment type="subcellular location">
    <subcellularLocation>
        <location evidence="1">Cytoplasm</location>
    </subcellularLocation>
</comment>
<evidence type="ECO:0000256" key="6">
    <source>
        <dbReference type="ARBA" id="ARBA00023125"/>
    </source>
</evidence>
<dbReference type="Gene3D" id="3.40.50.2300">
    <property type="match status" value="1"/>
</dbReference>
<feature type="domain" description="Response regulatory" evidence="10">
    <location>
        <begin position="2"/>
        <end position="119"/>
    </location>
</feature>
<evidence type="ECO:0000256" key="4">
    <source>
        <dbReference type="ARBA" id="ARBA00023012"/>
    </source>
</evidence>
<organism evidence="11 12">
    <name type="scientific">Paenibacillus sabuli</name>
    <dbReference type="NCBI Taxonomy" id="2772509"/>
    <lineage>
        <taxon>Bacteria</taxon>
        <taxon>Bacillati</taxon>
        <taxon>Bacillota</taxon>
        <taxon>Bacilli</taxon>
        <taxon>Bacillales</taxon>
        <taxon>Paenibacillaceae</taxon>
        <taxon>Paenibacillus</taxon>
    </lineage>
</organism>
<evidence type="ECO:0000256" key="5">
    <source>
        <dbReference type="ARBA" id="ARBA00023015"/>
    </source>
</evidence>
<reference evidence="11" key="1">
    <citation type="submission" date="2020-09" db="EMBL/GenBank/DDBJ databases">
        <title>A novel bacterium of genus Paenibacillus, isolated from South China Sea.</title>
        <authorList>
            <person name="Huang H."/>
            <person name="Mo K."/>
            <person name="Hu Y."/>
        </authorList>
    </citation>
    <scope>NUCLEOTIDE SEQUENCE</scope>
    <source>
        <strain evidence="11">IB182496</strain>
    </source>
</reference>
<dbReference type="PROSITE" id="PS01124">
    <property type="entry name" value="HTH_ARAC_FAMILY_2"/>
    <property type="match status" value="1"/>
</dbReference>
<dbReference type="CDD" id="cd17536">
    <property type="entry name" value="REC_YesN-like"/>
    <property type="match status" value="1"/>
</dbReference>
<dbReference type="InterPro" id="IPR001789">
    <property type="entry name" value="Sig_transdc_resp-reg_receiver"/>
</dbReference>
<dbReference type="InterPro" id="IPR018060">
    <property type="entry name" value="HTH_AraC"/>
</dbReference>
<evidence type="ECO:0000259" key="9">
    <source>
        <dbReference type="PROSITE" id="PS01124"/>
    </source>
</evidence>
<evidence type="ECO:0000313" key="12">
    <source>
        <dbReference type="Proteomes" id="UP000621560"/>
    </source>
</evidence>
<dbReference type="PROSITE" id="PS00041">
    <property type="entry name" value="HTH_ARAC_FAMILY_1"/>
    <property type="match status" value="1"/>
</dbReference>
<sequence length="537" mass="61039">MKALIVDDERHVREAIRMLIDWDSYGIAAVLEAADGEAATRLIEMERPAIVFTDMLMPLMHGMELLTWIRRHHPACKTIVVSGHDDFDYVRHTMQSGGSDYLLKPIDEEQLNEVLRKAVDEWHAEEQSRDRDRSRTMKLNAIQPIYWDKAFTQLTEEPDAYAALARELEAEFGLAQDTRLARVAVLTLETMQRTIKERFASNLDLLAYAIANIANEILSRKGRVGYAFRNASKAHEMVIVCWADAETLPARVREINAGIDRTYGVAFDFGIGGVRRFPGELPQTHREALYALKRRNLLEGGERVHLYAEGEGLAGSAALRFERHRETLRLAVLGGGASRIAEAAGAWFDEVRALQAVTIEQLDLWVHEFAVLRARCLEGRTPGPALAQRMRAMDPGAYLIPVDASGRLSIAQWQREVEGVLQAMAEELRAAAPSPTMKEIADYLETHYREELSLQVIAGRFGFSREYVSRRFKQELGENVSDYLLRVRMEKAKLLLLSPQWRVAQVAEMVGFADEKYFSKVFKKWTGRSPKQFQRIH</sequence>
<dbReference type="Pfam" id="PF00072">
    <property type="entry name" value="Response_reg"/>
    <property type="match status" value="1"/>
</dbReference>
<dbReference type="Gene3D" id="1.10.10.60">
    <property type="entry name" value="Homeodomain-like"/>
    <property type="match status" value="2"/>
</dbReference>
<keyword evidence="5" id="KW-0805">Transcription regulation</keyword>
<evidence type="ECO:0000256" key="8">
    <source>
        <dbReference type="PROSITE-ProRule" id="PRU00169"/>
    </source>
</evidence>
<dbReference type="GO" id="GO:0043565">
    <property type="term" value="F:sequence-specific DNA binding"/>
    <property type="evidence" value="ECO:0007669"/>
    <property type="project" value="InterPro"/>
</dbReference>
<accession>A0A927BTU7</accession>
<keyword evidence="4" id="KW-0902">Two-component regulatory system</keyword>
<dbReference type="Pfam" id="PF12833">
    <property type="entry name" value="HTH_18"/>
    <property type="match status" value="1"/>
</dbReference>
<dbReference type="InterPro" id="IPR009057">
    <property type="entry name" value="Homeodomain-like_sf"/>
</dbReference>
<evidence type="ECO:0000256" key="2">
    <source>
        <dbReference type="ARBA" id="ARBA00022490"/>
    </source>
</evidence>
<keyword evidence="2" id="KW-0963">Cytoplasm</keyword>
<dbReference type="GO" id="GO:0005737">
    <property type="term" value="C:cytoplasm"/>
    <property type="evidence" value="ECO:0007669"/>
    <property type="project" value="UniProtKB-SubCell"/>
</dbReference>
<dbReference type="PROSITE" id="PS50110">
    <property type="entry name" value="RESPONSE_REGULATORY"/>
    <property type="match status" value="1"/>
</dbReference>
<dbReference type="PRINTS" id="PR00032">
    <property type="entry name" value="HTHARAC"/>
</dbReference>